<dbReference type="Proteomes" id="UP000778797">
    <property type="component" value="Unassembled WGS sequence"/>
</dbReference>
<feature type="transmembrane region" description="Helical" evidence="1">
    <location>
        <begin position="138"/>
        <end position="163"/>
    </location>
</feature>
<keyword evidence="1" id="KW-0472">Membrane</keyword>
<feature type="transmembrane region" description="Helical" evidence="1">
    <location>
        <begin position="6"/>
        <end position="28"/>
    </location>
</feature>
<keyword evidence="1" id="KW-0812">Transmembrane</keyword>
<sequence>MLEFIKEYYILLDRIIVIIPAIVGIILYKKFKNTTVKYFIWFLIYVNCYNFLGSYPRYFENYDFFEPLKNYVEGTVFEKNHWWFTLFWEIGKTVFFTFFYQKILHNERFIKFLKFIRQLFLISSIIYLFIFWKELSYSGLVFIECFSAIAIIISIVFYFIELLNSDKINNFYKTINFWISVILFLWLLIVTPISFFNIYFNTSDWNFILLQWQVYLLANLFMYIGFASILIFGKPEKSINN</sequence>
<feature type="transmembrane region" description="Helical" evidence="1">
    <location>
        <begin position="112"/>
        <end position="132"/>
    </location>
</feature>
<organism evidence="2 3">
    <name type="scientific">Winogradskyella immobilis</name>
    <dbReference type="NCBI Taxonomy" id="2816852"/>
    <lineage>
        <taxon>Bacteria</taxon>
        <taxon>Pseudomonadati</taxon>
        <taxon>Bacteroidota</taxon>
        <taxon>Flavobacteriia</taxon>
        <taxon>Flavobacteriales</taxon>
        <taxon>Flavobacteriaceae</taxon>
        <taxon>Winogradskyella</taxon>
    </lineage>
</organism>
<comment type="caution">
    <text evidence="2">The sequence shown here is derived from an EMBL/GenBank/DDBJ whole genome shotgun (WGS) entry which is preliminary data.</text>
</comment>
<dbReference type="EMBL" id="JAFMPT010000003">
    <property type="protein sequence ID" value="MCC1483671.1"/>
    <property type="molecule type" value="Genomic_DNA"/>
</dbReference>
<name>A0ABS8EL67_9FLAO</name>
<evidence type="ECO:0000256" key="1">
    <source>
        <dbReference type="SAM" id="Phobius"/>
    </source>
</evidence>
<keyword evidence="1" id="KW-1133">Transmembrane helix</keyword>
<feature type="transmembrane region" description="Helical" evidence="1">
    <location>
        <begin position="175"/>
        <end position="200"/>
    </location>
</feature>
<feature type="transmembrane region" description="Helical" evidence="1">
    <location>
        <begin position="35"/>
        <end position="52"/>
    </location>
</feature>
<reference evidence="3" key="2">
    <citation type="submission" date="2023-07" db="EMBL/GenBank/DDBJ databases">
        <title>Genome of Winogradskyella sp. E313.</title>
        <authorList>
            <person name="Zhou Y."/>
        </authorList>
    </citation>
    <scope>NUCLEOTIDE SEQUENCE [LARGE SCALE GENOMIC DNA]</scope>
    <source>
        <strain evidence="3">E313</strain>
    </source>
</reference>
<evidence type="ECO:0000313" key="3">
    <source>
        <dbReference type="Proteomes" id="UP000778797"/>
    </source>
</evidence>
<feature type="transmembrane region" description="Helical" evidence="1">
    <location>
        <begin position="81"/>
        <end position="100"/>
    </location>
</feature>
<evidence type="ECO:0008006" key="4">
    <source>
        <dbReference type="Google" id="ProtNLM"/>
    </source>
</evidence>
<evidence type="ECO:0000313" key="2">
    <source>
        <dbReference type="EMBL" id="MCC1483671.1"/>
    </source>
</evidence>
<feature type="transmembrane region" description="Helical" evidence="1">
    <location>
        <begin position="212"/>
        <end position="232"/>
    </location>
</feature>
<gene>
    <name evidence="2" type="ORF">J1C55_03630</name>
</gene>
<proteinExistence type="predicted"/>
<dbReference type="RefSeq" id="WP_227476120.1">
    <property type="nucleotide sequence ID" value="NZ_JAFMPT010000003.1"/>
</dbReference>
<accession>A0ABS8EL67</accession>
<protein>
    <recommendedName>
        <fullName evidence="4">Lycopene cyclase domain-containing protein</fullName>
    </recommendedName>
</protein>
<keyword evidence="3" id="KW-1185">Reference proteome</keyword>
<reference evidence="3" key="1">
    <citation type="submission" date="2021-03" db="EMBL/GenBank/DDBJ databases">
        <title>Genome of Cognatishimia sp. F0-27.</title>
        <authorList>
            <person name="Ping X."/>
        </authorList>
    </citation>
    <scope>NUCLEOTIDE SEQUENCE [LARGE SCALE GENOMIC DNA]</scope>
    <source>
        <strain evidence="3">E313</strain>
    </source>
</reference>